<dbReference type="EMBL" id="NNRJ01000015">
    <property type="protein sequence ID" value="OYR20085.1"/>
    <property type="molecule type" value="Genomic_DNA"/>
</dbReference>
<evidence type="ECO:0000256" key="1">
    <source>
        <dbReference type="SAM" id="MobiDB-lite"/>
    </source>
</evidence>
<keyword evidence="3" id="KW-1185">Reference proteome</keyword>
<reference evidence="2 3" key="1">
    <citation type="submission" date="2017-07" db="EMBL/GenBank/DDBJ databases">
        <title>Phylogenetic study on the rhizospheric bacterium Ochrobactrum sp. A44.</title>
        <authorList>
            <person name="Krzyzanowska D.M."/>
            <person name="Ossowicki A."/>
            <person name="Rajewska M."/>
            <person name="Maciag T."/>
            <person name="Kaczynski Z."/>
            <person name="Czerwicka M."/>
            <person name="Jafra S."/>
        </authorList>
    </citation>
    <scope>NUCLEOTIDE SEQUENCE [LARGE SCALE GENOMIC DNA]</scope>
    <source>
        <strain evidence="2 3">DSM 7216</strain>
    </source>
</reference>
<evidence type="ECO:0000313" key="3">
    <source>
        <dbReference type="Proteomes" id="UP000215590"/>
    </source>
</evidence>
<dbReference type="Proteomes" id="UP000215590">
    <property type="component" value="Unassembled WGS sequence"/>
</dbReference>
<name>A0A256FZ06_9HYPH</name>
<dbReference type="AlphaFoldDB" id="A0A256FZ06"/>
<feature type="region of interest" description="Disordered" evidence="1">
    <location>
        <begin position="1"/>
        <end position="42"/>
    </location>
</feature>
<sequence>MRNSPALRYGSGRSSLKKPNRWPFVRYADRVSPPNQKGGHSK</sequence>
<organism evidence="2 3">
    <name type="scientific">Brucella thiophenivorans</name>
    <dbReference type="NCBI Taxonomy" id="571255"/>
    <lineage>
        <taxon>Bacteria</taxon>
        <taxon>Pseudomonadati</taxon>
        <taxon>Pseudomonadota</taxon>
        <taxon>Alphaproteobacteria</taxon>
        <taxon>Hyphomicrobiales</taxon>
        <taxon>Brucellaceae</taxon>
        <taxon>Brucella/Ochrobactrum group</taxon>
        <taxon>Brucella</taxon>
    </lineage>
</organism>
<gene>
    <name evidence="2" type="ORF">CEV31_1510</name>
</gene>
<protein>
    <submittedName>
        <fullName evidence="2">Uncharacterized protein</fullName>
    </submittedName>
</protein>
<proteinExistence type="predicted"/>
<accession>A0A256FZ06</accession>
<comment type="caution">
    <text evidence="2">The sequence shown here is derived from an EMBL/GenBank/DDBJ whole genome shotgun (WGS) entry which is preliminary data.</text>
</comment>
<evidence type="ECO:0000313" key="2">
    <source>
        <dbReference type="EMBL" id="OYR20085.1"/>
    </source>
</evidence>